<accession>A0ABT9VBE6</accession>
<organism evidence="1 2">
    <name type="scientific">Alkalibacillus salilacus</name>
    <dbReference type="NCBI Taxonomy" id="284582"/>
    <lineage>
        <taxon>Bacteria</taxon>
        <taxon>Bacillati</taxon>
        <taxon>Bacillota</taxon>
        <taxon>Bacilli</taxon>
        <taxon>Bacillales</taxon>
        <taxon>Bacillaceae</taxon>
        <taxon>Alkalibacillus</taxon>
    </lineage>
</organism>
<dbReference type="Proteomes" id="UP001224359">
    <property type="component" value="Unassembled WGS sequence"/>
</dbReference>
<sequence length="139" mass="15779">MTGPALRKQDSHHAIHEGARAGAIAKTEELIETIQKGDQKATHDAALDLIDFWETRIIAHADAEEEEGGLYAEIVKEQLERQEDVTKLTRDHDLLRQLVQQIKDELNENGFAMSMIDQFNALVVINEMHSRDEEGLLHE</sequence>
<keyword evidence="2" id="KW-1185">Reference proteome</keyword>
<dbReference type="RefSeq" id="WP_306973874.1">
    <property type="nucleotide sequence ID" value="NZ_JAUSTQ010000001.1"/>
</dbReference>
<dbReference type="EMBL" id="JAUSTQ010000001">
    <property type="protein sequence ID" value="MDQ0158286.1"/>
    <property type="molecule type" value="Genomic_DNA"/>
</dbReference>
<gene>
    <name evidence="1" type="ORF">J2S77_000236</name>
</gene>
<comment type="caution">
    <text evidence="1">The sequence shown here is derived from an EMBL/GenBank/DDBJ whole genome shotgun (WGS) entry which is preliminary data.</text>
</comment>
<protein>
    <submittedName>
        <fullName evidence="1">Hemerythrin-like domain-containing protein</fullName>
    </submittedName>
</protein>
<proteinExistence type="predicted"/>
<evidence type="ECO:0000313" key="1">
    <source>
        <dbReference type="EMBL" id="MDQ0158286.1"/>
    </source>
</evidence>
<name>A0ABT9VBE6_9BACI</name>
<evidence type="ECO:0000313" key="2">
    <source>
        <dbReference type="Proteomes" id="UP001224359"/>
    </source>
</evidence>
<reference evidence="1 2" key="1">
    <citation type="submission" date="2023-07" db="EMBL/GenBank/DDBJ databases">
        <title>Genomic Encyclopedia of Type Strains, Phase IV (KMG-IV): sequencing the most valuable type-strain genomes for metagenomic binning, comparative biology and taxonomic classification.</title>
        <authorList>
            <person name="Goeker M."/>
        </authorList>
    </citation>
    <scope>NUCLEOTIDE SEQUENCE [LARGE SCALE GENOMIC DNA]</scope>
    <source>
        <strain evidence="1 2">DSM 16460</strain>
    </source>
</reference>